<feature type="region of interest" description="Disordered" evidence="1">
    <location>
        <begin position="157"/>
        <end position="202"/>
    </location>
</feature>
<feature type="domain" description="FHA" evidence="2">
    <location>
        <begin position="60"/>
        <end position="125"/>
    </location>
</feature>
<organism evidence="3 4">
    <name type="scientific">Lates japonicus</name>
    <name type="common">Japanese lates</name>
    <dbReference type="NCBI Taxonomy" id="270547"/>
    <lineage>
        <taxon>Eukaryota</taxon>
        <taxon>Metazoa</taxon>
        <taxon>Chordata</taxon>
        <taxon>Craniata</taxon>
        <taxon>Vertebrata</taxon>
        <taxon>Euteleostomi</taxon>
        <taxon>Actinopterygii</taxon>
        <taxon>Neopterygii</taxon>
        <taxon>Teleostei</taxon>
        <taxon>Neoteleostei</taxon>
        <taxon>Acanthomorphata</taxon>
        <taxon>Carangaria</taxon>
        <taxon>Carangaria incertae sedis</taxon>
        <taxon>Centropomidae</taxon>
        <taxon>Lates</taxon>
    </lineage>
</organism>
<feature type="region of interest" description="Disordered" evidence="1">
    <location>
        <begin position="235"/>
        <end position="266"/>
    </location>
</feature>
<feature type="compositionally biased region" description="Low complexity" evidence="1">
    <location>
        <begin position="178"/>
        <end position="190"/>
    </location>
</feature>
<dbReference type="PANTHER" id="PTHR12156">
    <property type="entry name" value="PLECKSTRIN HOMOLOGY-LIKE DOMAIN, FAMILY B, MEMBER 3"/>
    <property type="match status" value="1"/>
</dbReference>
<dbReference type="AlphaFoldDB" id="A0AAD3NKP8"/>
<dbReference type="Pfam" id="PF00498">
    <property type="entry name" value="FHA"/>
    <property type="match status" value="1"/>
</dbReference>
<evidence type="ECO:0000256" key="1">
    <source>
        <dbReference type="SAM" id="MobiDB-lite"/>
    </source>
</evidence>
<keyword evidence="4" id="KW-1185">Reference proteome</keyword>
<name>A0AAD3NKP8_LATJO</name>
<feature type="compositionally biased region" description="Polar residues" evidence="1">
    <location>
        <begin position="1"/>
        <end position="10"/>
    </location>
</feature>
<reference evidence="3" key="1">
    <citation type="submission" date="2022-08" db="EMBL/GenBank/DDBJ databases">
        <title>Genome sequencing of akame (Lates japonicus).</title>
        <authorList>
            <person name="Hashiguchi Y."/>
            <person name="Takahashi H."/>
        </authorList>
    </citation>
    <scope>NUCLEOTIDE SEQUENCE</scope>
    <source>
        <strain evidence="3">Kochi</strain>
    </source>
</reference>
<dbReference type="EMBL" id="BRZM01001241">
    <property type="protein sequence ID" value="GLD72816.1"/>
    <property type="molecule type" value="Genomic_DNA"/>
</dbReference>
<dbReference type="Proteomes" id="UP001279410">
    <property type="component" value="Unassembled WGS sequence"/>
</dbReference>
<evidence type="ECO:0000313" key="3">
    <source>
        <dbReference type="EMBL" id="GLD72816.1"/>
    </source>
</evidence>
<dbReference type="InterPro" id="IPR000253">
    <property type="entry name" value="FHA_dom"/>
</dbReference>
<accession>A0AAD3NKP8</accession>
<dbReference type="Gene3D" id="2.60.200.20">
    <property type="match status" value="1"/>
</dbReference>
<feature type="region of interest" description="Disordered" evidence="1">
    <location>
        <begin position="1"/>
        <end position="21"/>
    </location>
</feature>
<gene>
    <name evidence="3" type="ORF">AKAME5_002414100</name>
</gene>
<comment type="caution">
    <text evidence="3">The sequence shown here is derived from an EMBL/GenBank/DDBJ whole genome shotgun (WGS) entry which is preliminary data.</text>
</comment>
<evidence type="ECO:0000313" key="4">
    <source>
        <dbReference type="Proteomes" id="UP001279410"/>
    </source>
</evidence>
<dbReference type="InterPro" id="IPR008984">
    <property type="entry name" value="SMAD_FHA_dom_sf"/>
</dbReference>
<dbReference type="FunFam" id="2.60.200.20:FF:000004">
    <property type="entry name" value="pleckstrin homology-like domain family B member 1 isoform X1"/>
    <property type="match status" value="1"/>
</dbReference>
<evidence type="ECO:0000259" key="2">
    <source>
        <dbReference type="Pfam" id="PF00498"/>
    </source>
</evidence>
<dbReference type="GO" id="GO:0045180">
    <property type="term" value="C:basal cortex"/>
    <property type="evidence" value="ECO:0007669"/>
    <property type="project" value="TreeGrafter"/>
</dbReference>
<dbReference type="PANTHER" id="PTHR12156:SF21">
    <property type="entry name" value="PLECKSTRIN HOMOLOGY-LIKE DOMAIN FAMILY B MEMBER 2"/>
    <property type="match status" value="1"/>
</dbReference>
<dbReference type="SUPFAM" id="SSF49879">
    <property type="entry name" value="SMAD/FHA domain"/>
    <property type="match status" value="1"/>
</dbReference>
<protein>
    <submittedName>
        <fullName evidence="3">Pleckstrin homology-like domain family B member 2 isoform X1</fullName>
    </submittedName>
</protein>
<sequence length="266" mass="28686">MLFQPESDQMSPVEPKSPPLDLIDTGKGLKVQTATPHLVSLGSGRLSVAITLLPLKEGVTRIGREDAPVPQDITIQGPGIEAEHCLIINEGGVVTLDPCGHLCSLDGVQVTVPTPLTQGYSLCLGKSYFFRFNHPEEVSRTKSMLPQKSPVSALAYNTVLPPHPSRSPATSHQPIRNSDSTSSSLPYLSTRTHQQEAASMPQALPRTLSCETRTHHPAVVIQEILSGSLEDDVRRAAAATPCPPPPSPHDNNNRMLTCQRLPPRSI</sequence>
<dbReference type="GO" id="GO:0070507">
    <property type="term" value="P:regulation of microtubule cytoskeleton organization"/>
    <property type="evidence" value="ECO:0007669"/>
    <property type="project" value="TreeGrafter"/>
</dbReference>
<dbReference type="InterPro" id="IPR052212">
    <property type="entry name" value="PH-like_domain"/>
</dbReference>
<feature type="compositionally biased region" description="Polar residues" evidence="1">
    <location>
        <begin position="167"/>
        <end position="177"/>
    </location>
</feature>
<proteinExistence type="predicted"/>